<dbReference type="PANTHER" id="PTHR43711:SF1">
    <property type="entry name" value="HISTIDINE KINASE 1"/>
    <property type="match status" value="1"/>
</dbReference>
<dbReference type="Gene3D" id="6.10.340.10">
    <property type="match status" value="1"/>
</dbReference>
<comment type="catalytic activity">
    <reaction evidence="1">
        <text>ATP + protein L-histidine = ADP + protein N-phospho-L-histidine.</text>
        <dbReference type="EC" id="2.7.13.3"/>
    </reaction>
</comment>
<dbReference type="EMBL" id="BKCN01000013">
    <property type="protein sequence ID" value="GER04717.1"/>
    <property type="molecule type" value="Genomic_DNA"/>
</dbReference>
<keyword evidence="7" id="KW-0902">Two-component regulatory system</keyword>
<comment type="subcellular location">
    <subcellularLocation>
        <location evidence="2">Membrane</location>
    </subcellularLocation>
</comment>
<evidence type="ECO:0000256" key="6">
    <source>
        <dbReference type="ARBA" id="ARBA00022777"/>
    </source>
</evidence>
<dbReference type="PANTHER" id="PTHR43711">
    <property type="entry name" value="TWO-COMPONENT HISTIDINE KINASE"/>
    <property type="match status" value="1"/>
</dbReference>
<dbReference type="SUPFAM" id="SSF158472">
    <property type="entry name" value="HAMP domain-like"/>
    <property type="match status" value="1"/>
</dbReference>
<dbReference type="SMART" id="SM00304">
    <property type="entry name" value="HAMP"/>
    <property type="match status" value="1"/>
</dbReference>
<keyword evidence="6" id="KW-0418">Kinase</keyword>
<dbReference type="PRINTS" id="PR00344">
    <property type="entry name" value="BCTRLSENSOR"/>
</dbReference>
<keyword evidence="11" id="KW-1185">Reference proteome</keyword>
<evidence type="ECO:0000259" key="8">
    <source>
        <dbReference type="PROSITE" id="PS50109"/>
    </source>
</evidence>
<sequence>MRARLLSVGLAIIVFTLLAMTATHLQKDGGILHRLSFQQIRDIKQLDHLVETRPENAILHDKAKDLAQNIQTWGASCTLTMTRPVGLPLRLLAPNGLVQACQQSVQTAEAILQILDHQEPDGATGLPSDAGKSYSDADRLAPLITDFNRQINQIDSSVNILNSRLVIALTSLLWMSGLVTTLYSAWTALFIANRVGRLHASVQELARGEIDTRISSLDRSDEFGDFARTLDRFRQSAQQLKAAEMEALSASRSKSQFLAMMSHELRTPLNAIIGFADLIRVAKNNTEIETLRSYAGFIHESGLSLQELIDNLLDISKIEAGRYHLREERLYPGDVIRDVISLHQMKADAKSLAIIVKLPLEAVFLCAERRALRVILSNLLDNAIKFSPEKGSITISARYNETGYRIDIRDQGEGIPQQAQDLVFEPFKQLDDDLARKAAGTGTGLPLVRRLMHLHDGEAWLSSETGSETSPGLNQRGGTIATVLFPPQRLEFDPKTTSPSAVMSS</sequence>
<proteinExistence type="predicted"/>
<dbReference type="SUPFAM" id="SSF47384">
    <property type="entry name" value="Homodimeric domain of signal transducing histidine kinase"/>
    <property type="match status" value="1"/>
</dbReference>
<evidence type="ECO:0000313" key="10">
    <source>
        <dbReference type="EMBL" id="GER04717.1"/>
    </source>
</evidence>
<evidence type="ECO:0000256" key="2">
    <source>
        <dbReference type="ARBA" id="ARBA00004370"/>
    </source>
</evidence>
<dbReference type="Proteomes" id="UP000324996">
    <property type="component" value="Unassembled WGS sequence"/>
</dbReference>
<dbReference type="PROSITE" id="PS50885">
    <property type="entry name" value="HAMP"/>
    <property type="match status" value="1"/>
</dbReference>
<dbReference type="CDD" id="cd00082">
    <property type="entry name" value="HisKA"/>
    <property type="match status" value="1"/>
</dbReference>
<evidence type="ECO:0000256" key="3">
    <source>
        <dbReference type="ARBA" id="ARBA00012438"/>
    </source>
</evidence>
<dbReference type="Pfam" id="PF00512">
    <property type="entry name" value="HisKA"/>
    <property type="match status" value="1"/>
</dbReference>
<dbReference type="GO" id="GO:0016020">
    <property type="term" value="C:membrane"/>
    <property type="evidence" value="ECO:0007669"/>
    <property type="project" value="UniProtKB-SubCell"/>
</dbReference>
<dbReference type="Gene3D" id="3.30.565.10">
    <property type="entry name" value="Histidine kinase-like ATPase, C-terminal domain"/>
    <property type="match status" value="1"/>
</dbReference>
<dbReference type="AlphaFoldDB" id="A0A5A7N9V4"/>
<dbReference type="GO" id="GO:0000155">
    <property type="term" value="F:phosphorelay sensor kinase activity"/>
    <property type="evidence" value="ECO:0007669"/>
    <property type="project" value="InterPro"/>
</dbReference>
<evidence type="ECO:0000259" key="9">
    <source>
        <dbReference type="PROSITE" id="PS50885"/>
    </source>
</evidence>
<dbReference type="Pfam" id="PF00672">
    <property type="entry name" value="HAMP"/>
    <property type="match status" value="1"/>
</dbReference>
<dbReference type="InterPro" id="IPR050736">
    <property type="entry name" value="Sensor_HK_Regulatory"/>
</dbReference>
<dbReference type="EC" id="2.7.13.3" evidence="3"/>
<dbReference type="Gene3D" id="1.10.287.130">
    <property type="match status" value="1"/>
</dbReference>
<dbReference type="CDD" id="cd06225">
    <property type="entry name" value="HAMP"/>
    <property type="match status" value="1"/>
</dbReference>
<evidence type="ECO:0000256" key="7">
    <source>
        <dbReference type="ARBA" id="ARBA00023012"/>
    </source>
</evidence>
<feature type="domain" description="HAMP" evidence="9">
    <location>
        <begin position="189"/>
        <end position="242"/>
    </location>
</feature>
<dbReference type="SMART" id="SM00388">
    <property type="entry name" value="HisKA"/>
    <property type="match status" value="1"/>
</dbReference>
<comment type="caution">
    <text evidence="10">The sequence shown here is derived from an EMBL/GenBank/DDBJ whole genome shotgun (WGS) entry which is preliminary data.</text>
</comment>
<dbReference type="InterPro" id="IPR036097">
    <property type="entry name" value="HisK_dim/P_sf"/>
</dbReference>
<dbReference type="PROSITE" id="PS50109">
    <property type="entry name" value="HIS_KIN"/>
    <property type="match status" value="1"/>
</dbReference>
<dbReference type="InterPro" id="IPR036890">
    <property type="entry name" value="HATPase_C_sf"/>
</dbReference>
<dbReference type="InterPro" id="IPR003594">
    <property type="entry name" value="HATPase_dom"/>
</dbReference>
<dbReference type="Pfam" id="PF02518">
    <property type="entry name" value="HATPase_c"/>
    <property type="match status" value="1"/>
</dbReference>
<keyword evidence="5" id="KW-0808">Transferase</keyword>
<protein>
    <recommendedName>
        <fullName evidence="3">histidine kinase</fullName>
        <ecNumber evidence="3">2.7.13.3</ecNumber>
    </recommendedName>
</protein>
<dbReference type="InterPro" id="IPR003660">
    <property type="entry name" value="HAMP_dom"/>
</dbReference>
<organism evidence="10 11">
    <name type="scientific">Iodidimonas nitroreducens</name>
    <dbReference type="NCBI Taxonomy" id="1236968"/>
    <lineage>
        <taxon>Bacteria</taxon>
        <taxon>Pseudomonadati</taxon>
        <taxon>Pseudomonadota</taxon>
        <taxon>Alphaproteobacteria</taxon>
        <taxon>Iodidimonadales</taxon>
        <taxon>Iodidimonadaceae</taxon>
        <taxon>Iodidimonas</taxon>
    </lineage>
</organism>
<dbReference type="InterPro" id="IPR004358">
    <property type="entry name" value="Sig_transdc_His_kin-like_C"/>
</dbReference>
<reference evidence="10 11" key="1">
    <citation type="submission" date="2019-09" db="EMBL/GenBank/DDBJ databases">
        <title>NBRP : Genome information of microbial organism related human and environment.</title>
        <authorList>
            <person name="Hattori M."/>
            <person name="Oshima K."/>
            <person name="Inaba H."/>
            <person name="Suda W."/>
            <person name="Sakamoto M."/>
            <person name="Iino T."/>
            <person name="Kitahara M."/>
            <person name="Oshida Y."/>
            <person name="Iida T."/>
            <person name="Kudo T."/>
            <person name="Itoh T."/>
            <person name="Ohkuma M."/>
        </authorList>
    </citation>
    <scope>NUCLEOTIDE SEQUENCE [LARGE SCALE GENOMIC DNA]</scope>
    <source>
        <strain evidence="10 11">Q-1</strain>
    </source>
</reference>
<dbReference type="SMART" id="SM00387">
    <property type="entry name" value="HATPase_c"/>
    <property type="match status" value="1"/>
</dbReference>
<gene>
    <name evidence="10" type="ORF">JCM17846_23990</name>
</gene>
<name>A0A5A7N9V4_9PROT</name>
<accession>A0A5A7N9V4</accession>
<evidence type="ECO:0000256" key="1">
    <source>
        <dbReference type="ARBA" id="ARBA00000085"/>
    </source>
</evidence>
<evidence type="ECO:0000313" key="11">
    <source>
        <dbReference type="Proteomes" id="UP000324996"/>
    </source>
</evidence>
<dbReference type="InterPro" id="IPR003661">
    <property type="entry name" value="HisK_dim/P_dom"/>
</dbReference>
<dbReference type="InterPro" id="IPR005467">
    <property type="entry name" value="His_kinase_dom"/>
</dbReference>
<keyword evidence="4" id="KW-0597">Phosphoprotein</keyword>
<dbReference type="CDD" id="cd00075">
    <property type="entry name" value="HATPase"/>
    <property type="match status" value="1"/>
</dbReference>
<feature type="domain" description="Histidine kinase" evidence="8">
    <location>
        <begin position="260"/>
        <end position="489"/>
    </location>
</feature>
<evidence type="ECO:0000256" key="5">
    <source>
        <dbReference type="ARBA" id="ARBA00022679"/>
    </source>
</evidence>
<dbReference type="SUPFAM" id="SSF55874">
    <property type="entry name" value="ATPase domain of HSP90 chaperone/DNA topoisomerase II/histidine kinase"/>
    <property type="match status" value="1"/>
</dbReference>
<evidence type="ECO:0000256" key="4">
    <source>
        <dbReference type="ARBA" id="ARBA00022553"/>
    </source>
</evidence>